<sequence length="88" mass="9357">MTGLDATEAMTSLLAKLKGQKIERDDVVLSMADVPLDDLEPSEDVFTTGAMIGDYQLEGELGRGGMGIVYQAQKNAGKPFCSSLSICL</sequence>
<keyword evidence="2" id="KW-1185">Reference proteome</keyword>
<dbReference type="Proteomes" id="UP001594351">
    <property type="component" value="Unassembled WGS sequence"/>
</dbReference>
<evidence type="ECO:0008006" key="3">
    <source>
        <dbReference type="Google" id="ProtNLM"/>
    </source>
</evidence>
<dbReference type="SUPFAM" id="SSF56112">
    <property type="entry name" value="Protein kinase-like (PK-like)"/>
    <property type="match status" value="1"/>
</dbReference>
<accession>A0ABV6Z4P2</accession>
<proteinExistence type="predicted"/>
<gene>
    <name evidence="1" type="ORF">ACFL27_24755</name>
</gene>
<reference evidence="1 2" key="1">
    <citation type="submission" date="2024-09" db="EMBL/GenBank/DDBJ databases">
        <title>Laminarin stimulates single cell rates of sulfate reduction while oxygen inhibits transcriptomic activity in coastal marine sediment.</title>
        <authorList>
            <person name="Lindsay M."/>
            <person name="Orcutt B."/>
            <person name="Emerson D."/>
            <person name="Stepanauskas R."/>
            <person name="D'Angelo T."/>
        </authorList>
    </citation>
    <scope>NUCLEOTIDE SEQUENCE [LARGE SCALE GENOMIC DNA]</scope>
    <source>
        <strain evidence="1">SAG AM-311-K15</strain>
    </source>
</reference>
<dbReference type="Gene3D" id="3.30.200.20">
    <property type="entry name" value="Phosphorylase Kinase, domain 1"/>
    <property type="match status" value="1"/>
</dbReference>
<dbReference type="EMBL" id="JBHPBY010000497">
    <property type="protein sequence ID" value="MFC1853420.1"/>
    <property type="molecule type" value="Genomic_DNA"/>
</dbReference>
<evidence type="ECO:0000313" key="2">
    <source>
        <dbReference type="Proteomes" id="UP001594351"/>
    </source>
</evidence>
<organism evidence="1 2">
    <name type="scientific">candidate division CSSED10-310 bacterium</name>
    <dbReference type="NCBI Taxonomy" id="2855610"/>
    <lineage>
        <taxon>Bacteria</taxon>
        <taxon>Bacteria division CSSED10-310</taxon>
    </lineage>
</organism>
<protein>
    <recommendedName>
        <fullName evidence="3">Protein kinase domain-containing protein</fullName>
    </recommendedName>
</protein>
<dbReference type="InterPro" id="IPR011009">
    <property type="entry name" value="Kinase-like_dom_sf"/>
</dbReference>
<name>A0ABV6Z4P2_UNCC1</name>
<evidence type="ECO:0000313" key="1">
    <source>
        <dbReference type="EMBL" id="MFC1853420.1"/>
    </source>
</evidence>
<comment type="caution">
    <text evidence="1">The sequence shown here is derived from an EMBL/GenBank/DDBJ whole genome shotgun (WGS) entry which is preliminary data.</text>
</comment>